<protein>
    <submittedName>
        <fullName evidence="2">Amidase</fullName>
    </submittedName>
</protein>
<dbReference type="Pfam" id="PF01425">
    <property type="entry name" value="Amidase"/>
    <property type="match status" value="1"/>
</dbReference>
<dbReference type="Gene3D" id="3.90.1300.10">
    <property type="entry name" value="Amidase signature (AS) domain"/>
    <property type="match status" value="1"/>
</dbReference>
<dbReference type="SUPFAM" id="SSF75304">
    <property type="entry name" value="Amidase signature (AS) enzymes"/>
    <property type="match status" value="1"/>
</dbReference>
<feature type="domain" description="Amidase" evidence="1">
    <location>
        <begin position="21"/>
        <end position="419"/>
    </location>
</feature>
<gene>
    <name evidence="2" type="ORF">M4L21_15875</name>
</gene>
<dbReference type="EMBL" id="JAMBPX010000019">
    <property type="protein sequence ID" value="MDG0860768.1"/>
    <property type="molecule type" value="Genomic_DNA"/>
</dbReference>
<dbReference type="GO" id="GO:0003824">
    <property type="term" value="F:catalytic activity"/>
    <property type="evidence" value="ECO:0007669"/>
    <property type="project" value="InterPro"/>
</dbReference>
<dbReference type="PANTHER" id="PTHR11895">
    <property type="entry name" value="TRANSAMIDASE"/>
    <property type="match status" value="1"/>
</dbReference>
<accession>A0A9X4LIN3</accession>
<proteinExistence type="predicted"/>
<name>A0A9X4LIN3_9STAP</name>
<evidence type="ECO:0000313" key="2">
    <source>
        <dbReference type="EMBL" id="MDG0860768.1"/>
    </source>
</evidence>
<evidence type="ECO:0000313" key="3">
    <source>
        <dbReference type="Proteomes" id="UP001152302"/>
    </source>
</evidence>
<dbReference type="InterPro" id="IPR036928">
    <property type="entry name" value="AS_sf"/>
</dbReference>
<dbReference type="RefSeq" id="WP_277595946.1">
    <property type="nucleotide sequence ID" value="NZ_JAMBPX010000019.1"/>
</dbReference>
<dbReference type="InterPro" id="IPR000120">
    <property type="entry name" value="Amidase"/>
</dbReference>
<dbReference type="Proteomes" id="UP001152302">
    <property type="component" value="Unassembled WGS sequence"/>
</dbReference>
<dbReference type="InterPro" id="IPR023631">
    <property type="entry name" value="Amidase_dom"/>
</dbReference>
<reference evidence="2" key="1">
    <citation type="submission" date="2022-05" db="EMBL/GenBank/DDBJ databases">
        <title>Comparative genomics of Staphylococcus equorum isolates.</title>
        <authorList>
            <person name="Luelf R.H."/>
        </authorList>
    </citation>
    <scope>NUCLEOTIDE SEQUENCE</scope>
    <source>
        <strain evidence="2">TMW 2.2343</strain>
    </source>
</reference>
<evidence type="ECO:0000259" key="1">
    <source>
        <dbReference type="Pfam" id="PF01425"/>
    </source>
</evidence>
<organism evidence="2 3">
    <name type="scientific">Staphylococcus equorum</name>
    <dbReference type="NCBI Taxonomy" id="246432"/>
    <lineage>
        <taxon>Bacteria</taxon>
        <taxon>Bacillati</taxon>
        <taxon>Bacillota</taxon>
        <taxon>Bacilli</taxon>
        <taxon>Bacillales</taxon>
        <taxon>Staphylococcaceae</taxon>
        <taxon>Staphylococcus</taxon>
    </lineage>
</organism>
<dbReference type="PANTHER" id="PTHR11895:SF67">
    <property type="entry name" value="AMIDASE DOMAIN-CONTAINING PROTEIN"/>
    <property type="match status" value="1"/>
</dbReference>
<dbReference type="AlphaFoldDB" id="A0A9X4LIN3"/>
<comment type="caution">
    <text evidence="2">The sequence shown here is derived from an EMBL/GenBank/DDBJ whole genome shotgun (WGS) entry which is preliminary data.</text>
</comment>
<sequence>MHNIQEIVSLYDNNELVPEDIIYDYVKNIINNDEFNTFITITKNKAVKDIEKYHKTNNRAYGIPISIKDIYDIEGYPTTNGYLYDKRDNPSKSSDMVKILEEKGFLIVGKNNLTPYSTTITSKNNIYGDVINPKNRSLTAGGSSSGSAAAVASNMVPCAIGSDTSGSTRIPASCCGIVGLKPTYDSSNSFGMTPISETLDHIGLLSRNVKDLKIAFNILNVKSLKKSQKKLTIGIPTDYFTENIDIEINDMMQAVYTNFQNMGHSLVPIDTNFLNKNNVIITSRNIGTPEMTVQHRKNINKKPYPEFLKEIFTKSQNISSIDYLIAKENRLKIKNEFNDIFQEVDIILTPTMPIKVPHTEVNNIYYKGLNNNIEDVMIKYTTVFNLSGHPAITIPSGYVSDNISQGIQLIASHHSEKVLFDIASSYEDFININI</sequence>